<evidence type="ECO:0000259" key="10">
    <source>
        <dbReference type="PROSITE" id="PS50887"/>
    </source>
</evidence>
<dbReference type="Pfam" id="PF00990">
    <property type="entry name" value="GGDEF"/>
    <property type="match status" value="1"/>
</dbReference>
<dbReference type="Pfam" id="PF02743">
    <property type="entry name" value="dCache_1"/>
    <property type="match status" value="1"/>
</dbReference>
<evidence type="ECO:0000256" key="4">
    <source>
        <dbReference type="ARBA" id="ARBA00022989"/>
    </source>
</evidence>
<dbReference type="CDD" id="cd18774">
    <property type="entry name" value="PDC2_HK_sensor"/>
    <property type="match status" value="1"/>
</dbReference>
<dbReference type="PROSITE" id="PS50887">
    <property type="entry name" value="GGDEF"/>
    <property type="match status" value="1"/>
</dbReference>
<dbReference type="InterPro" id="IPR029787">
    <property type="entry name" value="Nucleotide_cyclase"/>
</dbReference>
<dbReference type="PROSITE" id="PS50885">
    <property type="entry name" value="HAMP"/>
    <property type="match status" value="1"/>
</dbReference>
<evidence type="ECO:0000256" key="6">
    <source>
        <dbReference type="SAM" id="Phobius"/>
    </source>
</evidence>
<evidence type="ECO:0000313" key="11">
    <source>
        <dbReference type="EMBL" id="MBO7746100.1"/>
    </source>
</evidence>
<dbReference type="InterPro" id="IPR013767">
    <property type="entry name" value="PAS_fold"/>
</dbReference>
<dbReference type="Proteomes" id="UP000670947">
    <property type="component" value="Unassembled WGS sequence"/>
</dbReference>
<feature type="transmembrane region" description="Helical" evidence="6">
    <location>
        <begin position="20"/>
        <end position="39"/>
    </location>
</feature>
<dbReference type="CDD" id="cd12914">
    <property type="entry name" value="PDC1_DGC_like"/>
    <property type="match status" value="1"/>
</dbReference>
<evidence type="ECO:0000313" key="12">
    <source>
        <dbReference type="Proteomes" id="UP000670947"/>
    </source>
</evidence>
<evidence type="ECO:0000256" key="1">
    <source>
        <dbReference type="ARBA" id="ARBA00004651"/>
    </source>
</evidence>
<feature type="domain" description="PAC" evidence="8">
    <location>
        <begin position="432"/>
        <end position="483"/>
    </location>
</feature>
<feature type="domain" description="PAC" evidence="8">
    <location>
        <begin position="810"/>
        <end position="862"/>
    </location>
</feature>
<dbReference type="InterPro" id="IPR033479">
    <property type="entry name" value="dCache_1"/>
</dbReference>
<dbReference type="NCBIfam" id="TIGR00254">
    <property type="entry name" value="GGDEF"/>
    <property type="match status" value="1"/>
</dbReference>
<gene>
    <name evidence="11" type="ORF">I8J29_17965</name>
</gene>
<dbReference type="Gene3D" id="3.30.70.270">
    <property type="match status" value="1"/>
</dbReference>
<dbReference type="InterPro" id="IPR035965">
    <property type="entry name" value="PAS-like_dom_sf"/>
</dbReference>
<evidence type="ECO:0000256" key="5">
    <source>
        <dbReference type="ARBA" id="ARBA00023136"/>
    </source>
</evidence>
<feature type="domain" description="GGDEF" evidence="10">
    <location>
        <begin position="901"/>
        <end position="1037"/>
    </location>
</feature>
<evidence type="ECO:0000259" key="7">
    <source>
        <dbReference type="PROSITE" id="PS50112"/>
    </source>
</evidence>
<feature type="domain" description="PAC" evidence="8">
    <location>
        <begin position="557"/>
        <end position="612"/>
    </location>
</feature>
<evidence type="ECO:0000259" key="9">
    <source>
        <dbReference type="PROSITE" id="PS50885"/>
    </source>
</evidence>
<dbReference type="RefSeq" id="WP_208848898.1">
    <property type="nucleotide sequence ID" value="NZ_JAGGDJ010000015.1"/>
</dbReference>
<organism evidence="11 12">
    <name type="scientific">Paenibacillus artemisiicola</name>
    <dbReference type="NCBI Taxonomy" id="1172618"/>
    <lineage>
        <taxon>Bacteria</taxon>
        <taxon>Bacillati</taxon>
        <taxon>Bacillota</taxon>
        <taxon>Bacilli</taxon>
        <taxon>Bacillales</taxon>
        <taxon>Paenibacillaceae</taxon>
        <taxon>Paenibacillus</taxon>
    </lineage>
</organism>
<dbReference type="InterPro" id="IPR013656">
    <property type="entry name" value="PAS_4"/>
</dbReference>
<dbReference type="SMART" id="SM00086">
    <property type="entry name" value="PAC"/>
    <property type="match status" value="3"/>
</dbReference>
<feature type="domain" description="PAS" evidence="7">
    <location>
        <begin position="613"/>
        <end position="683"/>
    </location>
</feature>
<dbReference type="SUPFAM" id="SSF55785">
    <property type="entry name" value="PYP-like sensor domain (PAS domain)"/>
    <property type="match status" value="4"/>
</dbReference>
<proteinExistence type="predicted"/>
<dbReference type="PROSITE" id="PS50113">
    <property type="entry name" value="PAC"/>
    <property type="match status" value="3"/>
</dbReference>
<dbReference type="EMBL" id="JAGGDJ010000015">
    <property type="protein sequence ID" value="MBO7746100.1"/>
    <property type="molecule type" value="Genomic_DNA"/>
</dbReference>
<keyword evidence="4 6" id="KW-1133">Transmembrane helix</keyword>
<name>A0ABS3WCQ7_9BACL</name>
<dbReference type="InterPro" id="IPR000700">
    <property type="entry name" value="PAS-assoc_C"/>
</dbReference>
<dbReference type="Pfam" id="PF00989">
    <property type="entry name" value="PAS"/>
    <property type="match status" value="2"/>
</dbReference>
<keyword evidence="3 6" id="KW-0812">Transmembrane</keyword>
<comment type="subcellular location">
    <subcellularLocation>
        <location evidence="1">Cell membrane</location>
        <topology evidence="1">Multi-pass membrane protein</topology>
    </subcellularLocation>
</comment>
<keyword evidence="5 6" id="KW-0472">Membrane</keyword>
<evidence type="ECO:0000256" key="3">
    <source>
        <dbReference type="ARBA" id="ARBA00022692"/>
    </source>
</evidence>
<keyword evidence="12" id="KW-1185">Reference proteome</keyword>
<dbReference type="SMART" id="SM00091">
    <property type="entry name" value="PAS"/>
    <property type="match status" value="4"/>
</dbReference>
<feature type="transmembrane region" description="Helical" evidence="6">
    <location>
        <begin position="274"/>
        <end position="293"/>
    </location>
</feature>
<dbReference type="SMART" id="SM00267">
    <property type="entry name" value="GGDEF"/>
    <property type="match status" value="1"/>
</dbReference>
<evidence type="ECO:0000259" key="8">
    <source>
        <dbReference type="PROSITE" id="PS50113"/>
    </source>
</evidence>
<dbReference type="CDD" id="cd06225">
    <property type="entry name" value="HAMP"/>
    <property type="match status" value="1"/>
</dbReference>
<dbReference type="PANTHER" id="PTHR44757:SF2">
    <property type="entry name" value="BIOFILM ARCHITECTURE MAINTENANCE PROTEIN MBAA"/>
    <property type="match status" value="1"/>
</dbReference>
<dbReference type="Gene3D" id="6.10.340.10">
    <property type="match status" value="1"/>
</dbReference>
<dbReference type="InterPro" id="IPR000014">
    <property type="entry name" value="PAS"/>
</dbReference>
<dbReference type="InterPro" id="IPR052155">
    <property type="entry name" value="Biofilm_reg_signaling"/>
</dbReference>
<feature type="domain" description="PAS" evidence="7">
    <location>
        <begin position="730"/>
        <end position="775"/>
    </location>
</feature>
<dbReference type="CDD" id="cd01949">
    <property type="entry name" value="GGDEF"/>
    <property type="match status" value="1"/>
</dbReference>
<comment type="caution">
    <text evidence="11">The sequence shown here is derived from an EMBL/GenBank/DDBJ whole genome shotgun (WGS) entry which is preliminary data.</text>
</comment>
<keyword evidence="2" id="KW-1003">Cell membrane</keyword>
<dbReference type="Pfam" id="PF08448">
    <property type="entry name" value="PAS_4"/>
    <property type="match status" value="2"/>
</dbReference>
<dbReference type="InterPro" id="IPR043128">
    <property type="entry name" value="Rev_trsase/Diguanyl_cyclase"/>
</dbReference>
<dbReference type="InterPro" id="IPR003660">
    <property type="entry name" value="HAMP_dom"/>
</dbReference>
<dbReference type="InterPro" id="IPR001610">
    <property type="entry name" value="PAC"/>
</dbReference>
<dbReference type="Gene3D" id="3.30.450.20">
    <property type="entry name" value="PAS domain"/>
    <property type="match status" value="5"/>
</dbReference>
<dbReference type="CDD" id="cd00130">
    <property type="entry name" value="PAS"/>
    <property type="match status" value="3"/>
</dbReference>
<feature type="domain" description="HAMP" evidence="9">
    <location>
        <begin position="297"/>
        <end position="353"/>
    </location>
</feature>
<dbReference type="SUPFAM" id="SSF55073">
    <property type="entry name" value="Nucleotide cyclase"/>
    <property type="match status" value="1"/>
</dbReference>
<dbReference type="PROSITE" id="PS50112">
    <property type="entry name" value="PAS"/>
    <property type="match status" value="3"/>
</dbReference>
<dbReference type="PANTHER" id="PTHR44757">
    <property type="entry name" value="DIGUANYLATE CYCLASE DGCP"/>
    <property type="match status" value="1"/>
</dbReference>
<reference evidence="11 12" key="1">
    <citation type="submission" date="2021-03" db="EMBL/GenBank/DDBJ databases">
        <title>Paenibacillus artemisicola MWE-103 whole genome sequence.</title>
        <authorList>
            <person name="Ham Y.J."/>
        </authorList>
    </citation>
    <scope>NUCLEOTIDE SEQUENCE [LARGE SCALE GENOMIC DNA]</scope>
    <source>
        <strain evidence="11 12">MWE-103</strain>
    </source>
</reference>
<protein>
    <submittedName>
        <fullName evidence="11">PAS domain S-box protein</fullName>
    </submittedName>
</protein>
<dbReference type="InterPro" id="IPR000160">
    <property type="entry name" value="GGDEF_dom"/>
</dbReference>
<feature type="domain" description="PAS" evidence="7">
    <location>
        <begin position="358"/>
        <end position="429"/>
    </location>
</feature>
<evidence type="ECO:0000256" key="2">
    <source>
        <dbReference type="ARBA" id="ARBA00022475"/>
    </source>
</evidence>
<sequence length="1050" mass="116076">MNAMPLFERKPTLNDKLRSLGLVFVLIVGCACTLIFSYIELVNQRQTIHHQLQQTLLLQQQFIDKWLGDRLSDIRVVANYPALKDGDAANANRLIALMQRNHAEFRSLSFVGPDGSTPEGLNVGDRDYFAAAKQGTETVSDVLRSLKDGSRIIVFAVPVQGDDGTFKGVAMGAVELTTVEQLLDRFTYGKQGQTYLVDRDGTLITGEGSGSDKPVHIGEGLLADARAGIGTVRSYDNYCGISVYGDYRWTKDGSWLIVGEAAKKDVYASLYTELKYASLFLLLAMLAAVLVMLRTSKKIAMPVNHLLRGVRHIREGGYHYRIEPGVLEASTVEFRQLGLTFNAMADTVLEHTEALRGERNFAASIVDTAASLIVVLDDRGHILRFNRSCELATGYAFDELRGASIYDMLIPDEERADVEARLRGLLADGGSTANENHWRSRDGKRRLIAWSNTMLREPGGARHIIGIGIDITEQRKVEQELKASEERFRLIVGSMDEVVTTYDAELKQTGIHGRTIVHDGGMFQNRYEGRSIREALDPVNAGLHEDAQRLALEEKASVVEWTVSGSGQADGADRHFQTSYSTLRGNGGEPSGVVSVTRDITPLKEAEAAYRESQARIRSVLESITDAFMAFDNDGTFAYVNSEAERMLGQDRSAVLGRPLREAFPEAAEAALADGFRKAADERTPVSAEAFLPRLNAWYEMRIYPSRDGLSVYFQDVSARKELEQAARESRLRLVTIIETVPSGIIVVEEDGMISMANRMAEDIFGLPKTSIEGRAFRDPNWTVYGLDGERLAPEAYPVSIVMRTGRPVSDYEYVFERPDGERVMLSCNCSPVLDGFGRLRSVLVSLSDITGRIAIQTKLQEANDELRKLSSLDGLTGVFNRRYFNEQLRAEWNRHALRKEPLSLILLDIDYFKAYNDTYGHLGGDMCLRTVASLLRAALKQPDRFVARYGGEEFAVVLPGTDGPEAAALAETLRAQVEGKEIAHANSKVGRFVTISLGVATVVPAFGSEEEALVSDADICLYEAKRARNRVSSRSGMPEASAVRHGKSD</sequence>
<dbReference type="NCBIfam" id="TIGR00229">
    <property type="entry name" value="sensory_box"/>
    <property type="match status" value="4"/>
</dbReference>
<accession>A0ABS3WCQ7</accession>